<sequence length="162" mass="18526">MNFNADFYLNYYAQSKKRASFWASIAGLLLPFILGTGFYLHFDNYPVFIFECLVCVVLSAALIYSVTVIEGRNLNKIISQIEINQDTINFTTYSYGFSIFKINARQLEMNKGELTIKEVVFPFNSFGLDHNKTLKLVYNGADFFLVYDCFPVELKAQLTALA</sequence>
<comment type="caution">
    <text evidence="2">The sequence shown here is derived from an EMBL/GenBank/DDBJ whole genome shotgun (WGS) entry which is preliminary data.</text>
</comment>
<evidence type="ECO:0000313" key="3">
    <source>
        <dbReference type="Proteomes" id="UP001589828"/>
    </source>
</evidence>
<gene>
    <name evidence="2" type="ORF">ACFFGT_16085</name>
</gene>
<keyword evidence="1" id="KW-0812">Transmembrane</keyword>
<evidence type="ECO:0000313" key="2">
    <source>
        <dbReference type="EMBL" id="MFC0515741.1"/>
    </source>
</evidence>
<feature type="transmembrane region" description="Helical" evidence="1">
    <location>
        <begin position="48"/>
        <end position="69"/>
    </location>
</feature>
<keyword evidence="1" id="KW-0472">Membrane</keyword>
<organism evidence="2 3">
    <name type="scientific">Mucilaginibacter angelicae</name>
    <dbReference type="NCBI Taxonomy" id="869718"/>
    <lineage>
        <taxon>Bacteria</taxon>
        <taxon>Pseudomonadati</taxon>
        <taxon>Bacteroidota</taxon>
        <taxon>Sphingobacteriia</taxon>
        <taxon>Sphingobacteriales</taxon>
        <taxon>Sphingobacteriaceae</taxon>
        <taxon>Mucilaginibacter</taxon>
    </lineage>
</organism>
<reference evidence="2 3" key="1">
    <citation type="submission" date="2024-09" db="EMBL/GenBank/DDBJ databases">
        <authorList>
            <person name="Sun Q."/>
            <person name="Mori K."/>
        </authorList>
    </citation>
    <scope>NUCLEOTIDE SEQUENCE [LARGE SCALE GENOMIC DNA]</scope>
    <source>
        <strain evidence="2 3">NCAIM B.02415</strain>
    </source>
</reference>
<dbReference type="RefSeq" id="WP_377023542.1">
    <property type="nucleotide sequence ID" value="NZ_JBHLTS010000022.1"/>
</dbReference>
<feature type="transmembrane region" description="Helical" evidence="1">
    <location>
        <begin position="21"/>
        <end position="42"/>
    </location>
</feature>
<accession>A0ABV6L8H0</accession>
<name>A0ABV6L8H0_9SPHI</name>
<dbReference type="Proteomes" id="UP001589828">
    <property type="component" value="Unassembled WGS sequence"/>
</dbReference>
<keyword evidence="3" id="KW-1185">Reference proteome</keyword>
<protein>
    <submittedName>
        <fullName evidence="2">Uncharacterized protein</fullName>
    </submittedName>
</protein>
<proteinExistence type="predicted"/>
<dbReference type="EMBL" id="JBHLTS010000022">
    <property type="protein sequence ID" value="MFC0515741.1"/>
    <property type="molecule type" value="Genomic_DNA"/>
</dbReference>
<keyword evidence="1" id="KW-1133">Transmembrane helix</keyword>
<evidence type="ECO:0000256" key="1">
    <source>
        <dbReference type="SAM" id="Phobius"/>
    </source>
</evidence>